<dbReference type="GO" id="GO:0051301">
    <property type="term" value="P:cell division"/>
    <property type="evidence" value="ECO:0007669"/>
    <property type="project" value="InterPro"/>
</dbReference>
<name>A0A8T4IFC5_9SPHN</name>
<organism evidence="8 9">
    <name type="scientific">Stakelama marina</name>
    <dbReference type="NCBI Taxonomy" id="2826939"/>
    <lineage>
        <taxon>Bacteria</taxon>
        <taxon>Pseudomonadati</taxon>
        <taxon>Pseudomonadota</taxon>
        <taxon>Alphaproteobacteria</taxon>
        <taxon>Sphingomonadales</taxon>
        <taxon>Sphingomonadaceae</taxon>
        <taxon>Stakelama</taxon>
    </lineage>
</organism>
<keyword evidence="2" id="KW-1003">Cell membrane</keyword>
<evidence type="ECO:0000256" key="4">
    <source>
        <dbReference type="ARBA" id="ARBA00022989"/>
    </source>
</evidence>
<accession>A0A8T4IFC5</accession>
<dbReference type="PANTHER" id="PTHR47755:SF1">
    <property type="entry name" value="CELL DIVISION PROTEIN FTSX"/>
    <property type="match status" value="1"/>
</dbReference>
<feature type="transmembrane region" description="Helical" evidence="6">
    <location>
        <begin position="224"/>
        <end position="244"/>
    </location>
</feature>
<evidence type="ECO:0000256" key="5">
    <source>
        <dbReference type="ARBA" id="ARBA00023136"/>
    </source>
</evidence>
<evidence type="ECO:0000256" key="1">
    <source>
        <dbReference type="ARBA" id="ARBA00004651"/>
    </source>
</evidence>
<evidence type="ECO:0000256" key="3">
    <source>
        <dbReference type="ARBA" id="ARBA00022692"/>
    </source>
</evidence>
<protein>
    <submittedName>
        <fullName evidence="8">FtsX-like permease family protein</fullName>
    </submittedName>
</protein>
<proteinExistence type="predicted"/>
<evidence type="ECO:0000313" key="8">
    <source>
        <dbReference type="EMBL" id="MBR0553161.1"/>
    </source>
</evidence>
<dbReference type="RefSeq" id="WP_284054403.1">
    <property type="nucleotide sequence ID" value="NZ_JAGRQC010000003.1"/>
</dbReference>
<evidence type="ECO:0000259" key="7">
    <source>
        <dbReference type="Pfam" id="PF02687"/>
    </source>
</evidence>
<reference evidence="8" key="1">
    <citation type="submission" date="2021-04" db="EMBL/GenBank/DDBJ databases">
        <title>Ouciella asimina sp. nov., isolated from the surface seawater in the hydrothermal field of Okinawa Trough.</title>
        <authorList>
            <person name="Shuang W."/>
        </authorList>
    </citation>
    <scope>NUCLEOTIDE SEQUENCE</scope>
    <source>
        <strain evidence="8">LXI357</strain>
    </source>
</reference>
<comment type="caution">
    <text evidence="8">The sequence shown here is derived from an EMBL/GenBank/DDBJ whole genome shotgun (WGS) entry which is preliminary data.</text>
</comment>
<keyword evidence="4 6" id="KW-1133">Transmembrane helix</keyword>
<dbReference type="InterPro" id="IPR004513">
    <property type="entry name" value="FtsX"/>
</dbReference>
<dbReference type="AlphaFoldDB" id="A0A8T4IFC5"/>
<dbReference type="Proteomes" id="UP000676996">
    <property type="component" value="Unassembled WGS sequence"/>
</dbReference>
<feature type="transmembrane region" description="Helical" evidence="6">
    <location>
        <begin position="165"/>
        <end position="188"/>
    </location>
</feature>
<keyword evidence="3 6" id="KW-0812">Transmembrane</keyword>
<evidence type="ECO:0000256" key="6">
    <source>
        <dbReference type="SAM" id="Phobius"/>
    </source>
</evidence>
<gene>
    <name evidence="8" type="ORF">J7S20_11650</name>
</gene>
<dbReference type="GO" id="GO:0005886">
    <property type="term" value="C:plasma membrane"/>
    <property type="evidence" value="ECO:0007669"/>
    <property type="project" value="UniProtKB-SubCell"/>
</dbReference>
<dbReference type="EMBL" id="JAGRQC010000003">
    <property type="protein sequence ID" value="MBR0553161.1"/>
    <property type="molecule type" value="Genomic_DNA"/>
</dbReference>
<evidence type="ECO:0000256" key="2">
    <source>
        <dbReference type="ARBA" id="ARBA00022475"/>
    </source>
</evidence>
<dbReference type="Pfam" id="PF02687">
    <property type="entry name" value="FtsX"/>
    <property type="match status" value="1"/>
</dbReference>
<feature type="transmembrane region" description="Helical" evidence="6">
    <location>
        <begin position="264"/>
        <end position="286"/>
    </location>
</feature>
<feature type="transmembrane region" description="Helical" evidence="6">
    <location>
        <begin position="21"/>
        <end position="43"/>
    </location>
</feature>
<evidence type="ECO:0000313" key="9">
    <source>
        <dbReference type="Proteomes" id="UP000676996"/>
    </source>
</evidence>
<comment type="subcellular location">
    <subcellularLocation>
        <location evidence="1">Cell membrane</location>
        <topology evidence="1">Multi-pass membrane protein</topology>
    </subcellularLocation>
</comment>
<sequence length="294" mass="31149">MARRQSPSHRLLDEGRRQRTMIAIMAIMVFLTVLAAAFGLGAARSARSLDADLAGRLTVQVVEADAARRDAAVEAILTKLRTDPDVARAAEVDRARLAELLRPWLGDAGLDAGVPMPAMIDIDLRNASDAAVGRVEAIAAAASTQTRVDRNASWLAPVRRFVTTLAMLAAALVLLMALATGAVVLLAARAGLDGHRSTIDILHMLGSTDVQVARLFQRRIAIDTLTGGLIGAIAAIVIAWLLQAQLAVLGSQILNGSALAPEDWALLALLPFLFALLAMVAARLSVLRALRSRL</sequence>
<dbReference type="PANTHER" id="PTHR47755">
    <property type="entry name" value="CELL DIVISION PROTEIN FTSX"/>
    <property type="match status" value="1"/>
</dbReference>
<dbReference type="GO" id="GO:0032153">
    <property type="term" value="C:cell division site"/>
    <property type="evidence" value="ECO:0007669"/>
    <property type="project" value="TreeGrafter"/>
</dbReference>
<keyword evidence="5 6" id="KW-0472">Membrane</keyword>
<feature type="domain" description="ABC3 transporter permease C-terminal" evidence="7">
    <location>
        <begin position="172"/>
        <end position="288"/>
    </location>
</feature>
<keyword evidence="9" id="KW-1185">Reference proteome</keyword>
<dbReference type="InterPro" id="IPR003838">
    <property type="entry name" value="ABC3_permease_C"/>
</dbReference>